<keyword evidence="4 11" id="KW-0808">Transferase</keyword>
<dbReference type="GO" id="GO:0008879">
    <property type="term" value="F:glucose-1-phosphate thymidylyltransferase activity"/>
    <property type="evidence" value="ECO:0007669"/>
    <property type="project" value="UniProtKB-EC"/>
</dbReference>
<dbReference type="PANTHER" id="PTHR43532:SF1">
    <property type="entry name" value="GLUCOSE-1-PHOSPHATE THYMIDYLYLTRANSFERASE 1"/>
    <property type="match status" value="1"/>
</dbReference>
<keyword evidence="12" id="KW-1185">Reference proteome</keyword>
<evidence type="ECO:0000256" key="8">
    <source>
        <dbReference type="ARBA" id="ARBA00049336"/>
    </source>
</evidence>
<comment type="similarity">
    <text evidence="2">Belongs to the glucose-1-phosphate thymidylyltransferase family.</text>
</comment>
<gene>
    <name evidence="11" type="ORF">EXY23_12290</name>
</gene>
<keyword evidence="5" id="KW-0548">Nucleotidyltransferase</keyword>
<comment type="cofactor">
    <cofactor evidence="1">
        <name>Mg(2+)</name>
        <dbReference type="ChEBI" id="CHEBI:18420"/>
    </cofactor>
</comment>
<dbReference type="Proteomes" id="UP000295023">
    <property type="component" value="Unassembled WGS sequence"/>
</dbReference>
<evidence type="ECO:0000313" key="12">
    <source>
        <dbReference type="Proteomes" id="UP000295023"/>
    </source>
</evidence>
<organism evidence="11 12">
    <name type="scientific">Roseicella aquatilis</name>
    <dbReference type="NCBI Taxonomy" id="2527868"/>
    <lineage>
        <taxon>Bacteria</taxon>
        <taxon>Pseudomonadati</taxon>
        <taxon>Pseudomonadota</taxon>
        <taxon>Alphaproteobacteria</taxon>
        <taxon>Acetobacterales</taxon>
        <taxon>Roseomonadaceae</taxon>
        <taxon>Roseicella</taxon>
    </lineage>
</organism>
<evidence type="ECO:0000256" key="2">
    <source>
        <dbReference type="ARBA" id="ARBA00010480"/>
    </source>
</evidence>
<keyword evidence="7" id="KW-0460">Magnesium</keyword>
<evidence type="ECO:0000259" key="10">
    <source>
        <dbReference type="Pfam" id="PF00483"/>
    </source>
</evidence>
<keyword evidence="6" id="KW-0479">Metal-binding</keyword>
<proteinExistence type="inferred from homology"/>
<dbReference type="InterPro" id="IPR005907">
    <property type="entry name" value="G1P_thy_trans_s"/>
</dbReference>
<dbReference type="SUPFAM" id="SSF53448">
    <property type="entry name" value="Nucleotide-diphospho-sugar transferases"/>
    <property type="match status" value="1"/>
</dbReference>
<evidence type="ECO:0000313" key="11">
    <source>
        <dbReference type="EMBL" id="TCZ61318.1"/>
    </source>
</evidence>
<evidence type="ECO:0000256" key="7">
    <source>
        <dbReference type="ARBA" id="ARBA00022842"/>
    </source>
</evidence>
<evidence type="ECO:0000256" key="6">
    <source>
        <dbReference type="ARBA" id="ARBA00022723"/>
    </source>
</evidence>
<dbReference type="Pfam" id="PF00483">
    <property type="entry name" value="NTP_transferase"/>
    <property type="match status" value="1"/>
</dbReference>
<comment type="caution">
    <text evidence="11">The sequence shown here is derived from an EMBL/GenBank/DDBJ whole genome shotgun (WGS) entry which is preliminary data.</text>
</comment>
<feature type="region of interest" description="Disordered" evidence="9">
    <location>
        <begin position="260"/>
        <end position="284"/>
    </location>
</feature>
<dbReference type="EC" id="2.7.7.24" evidence="3"/>
<dbReference type="RefSeq" id="WP_132289213.1">
    <property type="nucleotide sequence ID" value="NZ_SKBM01000010.1"/>
</dbReference>
<dbReference type="Gene3D" id="3.90.550.10">
    <property type="entry name" value="Spore Coat Polysaccharide Biosynthesis Protein SpsA, Chain A"/>
    <property type="match status" value="1"/>
</dbReference>
<evidence type="ECO:0000256" key="1">
    <source>
        <dbReference type="ARBA" id="ARBA00001946"/>
    </source>
</evidence>
<evidence type="ECO:0000256" key="5">
    <source>
        <dbReference type="ARBA" id="ARBA00022695"/>
    </source>
</evidence>
<protein>
    <recommendedName>
        <fullName evidence="3">glucose-1-phosphate thymidylyltransferase</fullName>
        <ecNumber evidence="3">2.7.7.24</ecNumber>
    </recommendedName>
</protein>
<evidence type="ECO:0000256" key="9">
    <source>
        <dbReference type="SAM" id="MobiDB-lite"/>
    </source>
</evidence>
<comment type="catalytic activity">
    <reaction evidence="8">
        <text>dTTP + alpha-D-glucose 1-phosphate + H(+) = dTDP-alpha-D-glucose + diphosphate</text>
        <dbReference type="Rhea" id="RHEA:15225"/>
        <dbReference type="ChEBI" id="CHEBI:15378"/>
        <dbReference type="ChEBI" id="CHEBI:33019"/>
        <dbReference type="ChEBI" id="CHEBI:37568"/>
        <dbReference type="ChEBI" id="CHEBI:57477"/>
        <dbReference type="ChEBI" id="CHEBI:58601"/>
        <dbReference type="EC" id="2.7.7.24"/>
    </reaction>
</comment>
<dbReference type="InterPro" id="IPR005835">
    <property type="entry name" value="NTP_transferase_dom"/>
</dbReference>
<dbReference type="InterPro" id="IPR029044">
    <property type="entry name" value="Nucleotide-diphossugar_trans"/>
</dbReference>
<feature type="domain" description="Nucleotidyl transferase" evidence="10">
    <location>
        <begin position="3"/>
        <end position="237"/>
    </location>
</feature>
<evidence type="ECO:0000256" key="4">
    <source>
        <dbReference type="ARBA" id="ARBA00022679"/>
    </source>
</evidence>
<dbReference type="GO" id="GO:0046872">
    <property type="term" value="F:metal ion binding"/>
    <property type="evidence" value="ECO:0007669"/>
    <property type="project" value="UniProtKB-KW"/>
</dbReference>
<dbReference type="PANTHER" id="PTHR43532">
    <property type="entry name" value="GLUCOSE-1-PHOSPHATE THYMIDYLYLTRANSFERASE"/>
    <property type="match status" value="1"/>
</dbReference>
<name>A0A4R4DME4_9PROT</name>
<evidence type="ECO:0000256" key="3">
    <source>
        <dbReference type="ARBA" id="ARBA00012461"/>
    </source>
</evidence>
<reference evidence="11 12" key="1">
    <citation type="submission" date="2019-03" db="EMBL/GenBank/DDBJ databases">
        <title>Paracraurococcus aquatilis NE82 genome sequence.</title>
        <authorList>
            <person name="Zhao Y."/>
            <person name="Du Z."/>
        </authorList>
    </citation>
    <scope>NUCLEOTIDE SEQUENCE [LARGE SCALE GENOMIC DNA]</scope>
    <source>
        <strain evidence="11 12">NE82</strain>
    </source>
</reference>
<dbReference type="AlphaFoldDB" id="A0A4R4DME4"/>
<accession>A0A4R4DME4</accession>
<sequence>MWGIIPAAGIGSRIQPLAFSKELLPVGSRLEGGIERPRAVSEHLIERMIAAGVDKICFVIAPGKSDIINYYGSRIGGATIAYVVQQEPQGLCDAIFCALPLIAPEEPVVVGLPDTIWFPEAALAPLPDSEFSFLLFPVDRPELFDAVVTDAAGRVEAIEVKKPGARSPWVWGAFKLPGAVLHELHALWRQPGRGDEYIGTLVNAWLARGGVARGVRGGEVYVDVGTLHGYREAVSLLATRPGPSDSSVVPFRVIQQRAALEAAARRPDQPQAANDPGGAVRDAR</sequence>
<dbReference type="EMBL" id="SKBM01000010">
    <property type="protein sequence ID" value="TCZ61318.1"/>
    <property type="molecule type" value="Genomic_DNA"/>
</dbReference>
<dbReference type="OrthoDB" id="527131at2"/>